<reference evidence="2" key="1">
    <citation type="journal article" date="2022" name="Mol. Ecol. Resour.">
        <title>The genomes of chicory, endive, great burdock and yacon provide insights into Asteraceae palaeo-polyploidization history and plant inulin production.</title>
        <authorList>
            <person name="Fan W."/>
            <person name="Wang S."/>
            <person name="Wang H."/>
            <person name="Wang A."/>
            <person name="Jiang F."/>
            <person name="Liu H."/>
            <person name="Zhao H."/>
            <person name="Xu D."/>
            <person name="Zhang Y."/>
        </authorList>
    </citation>
    <scope>NUCLEOTIDE SEQUENCE [LARGE SCALE GENOMIC DNA]</scope>
    <source>
        <strain evidence="2">cv. Yunnan</strain>
    </source>
</reference>
<dbReference type="EMBL" id="CM042029">
    <property type="protein sequence ID" value="KAI3794648.1"/>
    <property type="molecule type" value="Genomic_DNA"/>
</dbReference>
<protein>
    <submittedName>
        <fullName evidence="1">Uncharacterized protein</fullName>
    </submittedName>
</protein>
<proteinExistence type="predicted"/>
<keyword evidence="2" id="KW-1185">Reference proteome</keyword>
<reference evidence="1 2" key="2">
    <citation type="journal article" date="2022" name="Mol. Ecol. Resour.">
        <title>The genomes of chicory, endive, great burdock and yacon provide insights into Asteraceae paleo-polyploidization history and plant inulin production.</title>
        <authorList>
            <person name="Fan W."/>
            <person name="Wang S."/>
            <person name="Wang H."/>
            <person name="Wang A."/>
            <person name="Jiang F."/>
            <person name="Liu H."/>
            <person name="Zhao H."/>
            <person name="Xu D."/>
            <person name="Zhang Y."/>
        </authorList>
    </citation>
    <scope>NUCLEOTIDE SEQUENCE [LARGE SCALE GENOMIC DNA]</scope>
    <source>
        <strain evidence="2">cv. Yunnan</strain>
        <tissue evidence="1">Leaves</tissue>
    </source>
</reference>
<dbReference type="Proteomes" id="UP001056120">
    <property type="component" value="Linkage Group LG12"/>
</dbReference>
<sequence>MTVLFSRSTNPNLHVLSSSVRILPLEIYRLLDPIIAYLHRSVGLSASLKLSSDFSLRDCCISCVIGKSF</sequence>
<gene>
    <name evidence="1" type="ORF">L1987_37281</name>
</gene>
<organism evidence="1 2">
    <name type="scientific">Smallanthus sonchifolius</name>
    <dbReference type="NCBI Taxonomy" id="185202"/>
    <lineage>
        <taxon>Eukaryota</taxon>
        <taxon>Viridiplantae</taxon>
        <taxon>Streptophyta</taxon>
        <taxon>Embryophyta</taxon>
        <taxon>Tracheophyta</taxon>
        <taxon>Spermatophyta</taxon>
        <taxon>Magnoliopsida</taxon>
        <taxon>eudicotyledons</taxon>
        <taxon>Gunneridae</taxon>
        <taxon>Pentapetalae</taxon>
        <taxon>asterids</taxon>
        <taxon>campanulids</taxon>
        <taxon>Asterales</taxon>
        <taxon>Asteraceae</taxon>
        <taxon>Asteroideae</taxon>
        <taxon>Heliantheae alliance</taxon>
        <taxon>Millerieae</taxon>
        <taxon>Smallanthus</taxon>
    </lineage>
</organism>
<comment type="caution">
    <text evidence="1">The sequence shown here is derived from an EMBL/GenBank/DDBJ whole genome shotgun (WGS) entry which is preliminary data.</text>
</comment>
<evidence type="ECO:0000313" key="2">
    <source>
        <dbReference type="Proteomes" id="UP001056120"/>
    </source>
</evidence>
<evidence type="ECO:0000313" key="1">
    <source>
        <dbReference type="EMBL" id="KAI3794648.1"/>
    </source>
</evidence>
<name>A0ACB9HFH1_9ASTR</name>
<accession>A0ACB9HFH1</accession>